<keyword evidence="4 8" id="KW-0812">Transmembrane</keyword>
<dbReference type="Pfam" id="PF07690">
    <property type="entry name" value="MFS_1"/>
    <property type="match status" value="1"/>
</dbReference>
<dbReference type="PANTHER" id="PTHR23517:SF13">
    <property type="entry name" value="MAJOR FACILITATOR SUPERFAMILY MFS_1"/>
    <property type="match status" value="1"/>
</dbReference>
<proteinExistence type="predicted"/>
<dbReference type="GO" id="GO:0005886">
    <property type="term" value="C:plasma membrane"/>
    <property type="evidence" value="ECO:0007669"/>
    <property type="project" value="UniProtKB-SubCell"/>
</dbReference>
<name>A0A090N4C9_OSTTA</name>
<feature type="transmembrane region" description="Helical" evidence="8">
    <location>
        <begin position="77"/>
        <end position="100"/>
    </location>
</feature>
<sequence>MSRARALARAAATTVGTARAVVDARGARWMTRASGATRAPKRDDDAGETNATSDAGNARRGAEGDGREGETPSTSSSAMVVSTAVASVCLTSATLMAGHACASPVLPMLARDFGANATEIGAVMSAFAGGRLLFNLPCGWFADKYGRRPLMIAGPAVSTAGMVWSYLSGGLGELLMSRTVAGIGSSMYMSGATAMLADLSTRDTRARILGANQAAVLAGAAAGPAIGGAIAGAEGMSIRSPFLAVGTLSSFASMYSLMRVTETRPAEMKADFAPSKHWYCDGHPIEDTKMCVELDGEGKSVVHRDGHTYELIETSTPSPALDADTAQDAAMGRLVKSPDFWAVCGLNSALFFSGAGGRGTLLPILAYQTFGFTPESLGALFSAMAVTSLLGLGPASAITDAVGRKAVIAPCVVASAASVALMGSTADATTFTIASILWAAAGSLMGTAPAAYAADISPKNIRGSALAMYRTCGDVGLLLGPLALGALADEVGISAALGVNAALLTVSGAAFHFTAREIRRKAKVEAKKL</sequence>
<evidence type="ECO:0000256" key="4">
    <source>
        <dbReference type="ARBA" id="ARBA00022692"/>
    </source>
</evidence>
<evidence type="ECO:0000313" key="10">
    <source>
        <dbReference type="EMBL" id="CEF99648.1"/>
    </source>
</evidence>
<evidence type="ECO:0000256" key="3">
    <source>
        <dbReference type="ARBA" id="ARBA00022475"/>
    </source>
</evidence>
<feature type="transmembrane region" description="Helical" evidence="8">
    <location>
        <begin position="340"/>
        <end position="357"/>
    </location>
</feature>
<reference evidence="11" key="1">
    <citation type="journal article" date="2006" name="Proc. Natl. Acad. Sci. U.S.A.">
        <title>Genome analysis of the smallest free-living eukaryote Ostreococcus tauri unveils many unique features.</title>
        <authorList>
            <person name="Derelle E."/>
            <person name="Ferraz C."/>
            <person name="Rombauts S."/>
            <person name="Rouze P."/>
            <person name="Worden A.Z."/>
            <person name="Robbens S."/>
            <person name="Partensky F."/>
            <person name="Degroeve S."/>
            <person name="Echeynie S."/>
            <person name="Cooke R."/>
            <person name="Saeys Y."/>
            <person name="Wuyts J."/>
            <person name="Jabbari K."/>
            <person name="Bowler C."/>
            <person name="Panaud O."/>
            <person name="Piegu B."/>
            <person name="Ball S.G."/>
            <person name="Ral J.-P."/>
            <person name="Bouget F.-Y."/>
            <person name="Piganeau G."/>
            <person name="De Baets B."/>
            <person name="Picard A."/>
            <person name="Delseny M."/>
            <person name="Demaille J."/>
            <person name="Van de Peer Y."/>
            <person name="Moreau H."/>
        </authorList>
    </citation>
    <scope>NUCLEOTIDE SEQUENCE [LARGE SCALE GENOMIC DNA]</scope>
    <source>
        <strain evidence="11">OTTH 0595 / CCAP 157/2 / RCC745</strain>
    </source>
</reference>
<feature type="domain" description="Major facilitator superfamily (MFS) profile" evidence="9">
    <location>
        <begin position="78"/>
        <end position="519"/>
    </location>
</feature>
<dbReference type="OrthoDB" id="10262656at2759"/>
<organism evidence="10 11">
    <name type="scientific">Ostreococcus tauri</name>
    <name type="common">Marine green alga</name>
    <dbReference type="NCBI Taxonomy" id="70448"/>
    <lineage>
        <taxon>Eukaryota</taxon>
        <taxon>Viridiplantae</taxon>
        <taxon>Chlorophyta</taxon>
        <taxon>Mamiellophyceae</taxon>
        <taxon>Mamiellales</taxon>
        <taxon>Bathycoccaceae</taxon>
        <taxon>Ostreococcus</taxon>
    </lineage>
</organism>
<dbReference type="SUPFAM" id="SSF103473">
    <property type="entry name" value="MFS general substrate transporter"/>
    <property type="match status" value="1"/>
</dbReference>
<evidence type="ECO:0000256" key="1">
    <source>
        <dbReference type="ARBA" id="ARBA00004651"/>
    </source>
</evidence>
<feature type="transmembrane region" description="Helical" evidence="8">
    <location>
        <begin position="179"/>
        <end position="197"/>
    </location>
</feature>
<dbReference type="STRING" id="70448.A0A090N4C9"/>
<dbReference type="InParanoid" id="A0A090N4C9"/>
<feature type="transmembrane region" description="Helical" evidence="8">
    <location>
        <begin position="493"/>
        <end position="513"/>
    </location>
</feature>
<evidence type="ECO:0000256" key="8">
    <source>
        <dbReference type="SAM" id="Phobius"/>
    </source>
</evidence>
<dbReference type="AlphaFoldDB" id="A0A090N4C9"/>
<dbReference type="GeneID" id="9833625"/>
<evidence type="ECO:0000259" key="9">
    <source>
        <dbReference type="PROSITE" id="PS50850"/>
    </source>
</evidence>
<feature type="transmembrane region" description="Helical" evidence="8">
    <location>
        <begin position="149"/>
        <end position="167"/>
    </location>
</feature>
<dbReference type="CDD" id="cd17325">
    <property type="entry name" value="MFS_MdtG_SLC18_like"/>
    <property type="match status" value="1"/>
</dbReference>
<reference evidence="10 11" key="2">
    <citation type="journal article" date="2014" name="BMC Genomics">
        <title>An improved genome of the model marine alga Ostreococcus tauri unfolds by assessing Illumina de novo assemblies.</title>
        <authorList>
            <person name="Blanc-Mathieu R."/>
            <person name="Verhelst B."/>
            <person name="Derelle E."/>
            <person name="Rombauts S."/>
            <person name="Bouget F.Y."/>
            <person name="Carre I."/>
            <person name="Chateau A."/>
            <person name="Eyre-Walker A."/>
            <person name="Grimsley N."/>
            <person name="Moreau H."/>
            <person name="Piegu B."/>
            <person name="Rivals E."/>
            <person name="Schackwitz W."/>
            <person name="Van de Peer Y."/>
            <person name="Piganeau G."/>
        </authorList>
    </citation>
    <scope>NUCLEOTIDE SEQUENCE [LARGE SCALE GENOMIC DNA]</scope>
    <source>
        <strain evidence="11">OTTH 0595 / CCAP 157/2 / RCC745</strain>
    </source>
</reference>
<dbReference type="Proteomes" id="UP000009170">
    <property type="component" value="Unassembled WGS sequence"/>
</dbReference>
<feature type="transmembrane region" description="Helical" evidence="8">
    <location>
        <begin position="209"/>
        <end position="232"/>
    </location>
</feature>
<keyword evidence="2" id="KW-0813">Transport</keyword>
<feature type="compositionally biased region" description="Basic and acidic residues" evidence="7">
    <location>
        <begin position="60"/>
        <end position="70"/>
    </location>
</feature>
<accession>A0A090N4C9</accession>
<comment type="caution">
    <text evidence="10">The sequence shown here is derived from an EMBL/GenBank/DDBJ whole genome shotgun (WGS) entry which is preliminary data.</text>
</comment>
<dbReference type="InterPro" id="IPR050171">
    <property type="entry name" value="MFS_Transporters"/>
</dbReference>
<dbReference type="InterPro" id="IPR020846">
    <property type="entry name" value="MFS_dom"/>
</dbReference>
<keyword evidence="11" id="KW-1185">Reference proteome</keyword>
<dbReference type="EMBL" id="CAID01000011">
    <property type="protein sequence ID" value="CEF99648.1"/>
    <property type="molecule type" value="Genomic_DNA"/>
</dbReference>
<evidence type="ECO:0000313" key="11">
    <source>
        <dbReference type="Proteomes" id="UP000009170"/>
    </source>
</evidence>
<dbReference type="RefSeq" id="XP_003082005.2">
    <property type="nucleotide sequence ID" value="XM_003081957.2"/>
</dbReference>
<dbReference type="PANTHER" id="PTHR23517">
    <property type="entry name" value="RESISTANCE PROTEIN MDTM, PUTATIVE-RELATED-RELATED"/>
    <property type="match status" value="1"/>
</dbReference>
<dbReference type="Gene3D" id="1.20.1250.20">
    <property type="entry name" value="MFS general substrate transporter like domains"/>
    <property type="match status" value="2"/>
</dbReference>
<evidence type="ECO:0000256" key="5">
    <source>
        <dbReference type="ARBA" id="ARBA00022989"/>
    </source>
</evidence>
<dbReference type="PROSITE" id="PS50850">
    <property type="entry name" value="MFS"/>
    <property type="match status" value="1"/>
</dbReference>
<evidence type="ECO:0000256" key="6">
    <source>
        <dbReference type="ARBA" id="ARBA00023136"/>
    </source>
</evidence>
<keyword evidence="3" id="KW-1003">Cell membrane</keyword>
<feature type="transmembrane region" description="Helical" evidence="8">
    <location>
        <begin position="238"/>
        <end position="258"/>
    </location>
</feature>
<dbReference type="InterPro" id="IPR011701">
    <property type="entry name" value="MFS"/>
</dbReference>
<evidence type="ECO:0000256" key="2">
    <source>
        <dbReference type="ARBA" id="ARBA00022448"/>
    </source>
</evidence>
<feature type="transmembrane region" description="Helical" evidence="8">
    <location>
        <begin position="120"/>
        <end position="142"/>
    </location>
</feature>
<feature type="transmembrane region" description="Helical" evidence="8">
    <location>
        <begin position="466"/>
        <end position="487"/>
    </location>
</feature>
<feature type="region of interest" description="Disordered" evidence="7">
    <location>
        <begin position="32"/>
        <end position="78"/>
    </location>
</feature>
<keyword evidence="6 8" id="KW-0472">Membrane</keyword>
<feature type="transmembrane region" description="Helical" evidence="8">
    <location>
        <begin position="377"/>
        <end position="395"/>
    </location>
</feature>
<comment type="subcellular location">
    <subcellularLocation>
        <location evidence="1">Cell membrane</location>
        <topology evidence="1">Multi-pass membrane protein</topology>
    </subcellularLocation>
</comment>
<dbReference type="KEGG" id="ota:OT_ostta11g01860"/>
<keyword evidence="5 8" id="KW-1133">Transmembrane helix</keyword>
<evidence type="ECO:0000256" key="7">
    <source>
        <dbReference type="SAM" id="MobiDB-lite"/>
    </source>
</evidence>
<gene>
    <name evidence="10" type="ORF">OT_ostta11g01860</name>
</gene>
<dbReference type="GO" id="GO:0022857">
    <property type="term" value="F:transmembrane transporter activity"/>
    <property type="evidence" value="ECO:0007669"/>
    <property type="project" value="InterPro"/>
</dbReference>
<protein>
    <submittedName>
        <fullName evidence="10">Major facilitator superfamily domain, general substrate transporter</fullName>
    </submittedName>
</protein>
<feature type="transmembrane region" description="Helical" evidence="8">
    <location>
        <begin position="407"/>
        <end position="426"/>
    </location>
</feature>
<dbReference type="InterPro" id="IPR036259">
    <property type="entry name" value="MFS_trans_sf"/>
</dbReference>
<feature type="transmembrane region" description="Helical" evidence="8">
    <location>
        <begin position="432"/>
        <end position="454"/>
    </location>
</feature>